<accession>A0AAW1UXK0</accession>
<feature type="chain" id="PRO_5043530991" evidence="2">
    <location>
        <begin position="22"/>
        <end position="129"/>
    </location>
</feature>
<evidence type="ECO:0000256" key="2">
    <source>
        <dbReference type="SAM" id="SignalP"/>
    </source>
</evidence>
<organism evidence="3 4">
    <name type="scientific">Henosepilachna vigintioctopunctata</name>
    <dbReference type="NCBI Taxonomy" id="420089"/>
    <lineage>
        <taxon>Eukaryota</taxon>
        <taxon>Metazoa</taxon>
        <taxon>Ecdysozoa</taxon>
        <taxon>Arthropoda</taxon>
        <taxon>Hexapoda</taxon>
        <taxon>Insecta</taxon>
        <taxon>Pterygota</taxon>
        <taxon>Neoptera</taxon>
        <taxon>Endopterygota</taxon>
        <taxon>Coleoptera</taxon>
        <taxon>Polyphaga</taxon>
        <taxon>Cucujiformia</taxon>
        <taxon>Coccinelloidea</taxon>
        <taxon>Coccinellidae</taxon>
        <taxon>Epilachninae</taxon>
        <taxon>Epilachnini</taxon>
        <taxon>Henosepilachna</taxon>
    </lineage>
</organism>
<keyword evidence="1" id="KW-0472">Membrane</keyword>
<keyword evidence="2" id="KW-0732">Signal</keyword>
<name>A0AAW1UXK0_9CUCU</name>
<feature type="signal peptide" evidence="2">
    <location>
        <begin position="1"/>
        <end position="21"/>
    </location>
</feature>
<keyword evidence="4" id="KW-1185">Reference proteome</keyword>
<reference evidence="3 4" key="1">
    <citation type="submission" date="2023-03" db="EMBL/GenBank/DDBJ databases">
        <title>Genome insight into feeding habits of ladybird beetles.</title>
        <authorList>
            <person name="Li H.-S."/>
            <person name="Huang Y.-H."/>
            <person name="Pang H."/>
        </authorList>
    </citation>
    <scope>NUCLEOTIDE SEQUENCE [LARGE SCALE GENOMIC DNA]</scope>
    <source>
        <strain evidence="3">SYSU_2023b</strain>
        <tissue evidence="3">Whole body</tissue>
    </source>
</reference>
<evidence type="ECO:0000313" key="3">
    <source>
        <dbReference type="EMBL" id="KAK9888147.1"/>
    </source>
</evidence>
<protein>
    <submittedName>
        <fullName evidence="3">Uncharacterized protein</fullName>
    </submittedName>
</protein>
<keyword evidence="1" id="KW-0812">Transmembrane</keyword>
<proteinExistence type="predicted"/>
<dbReference type="EMBL" id="JARQZJ010000121">
    <property type="protein sequence ID" value="KAK9888147.1"/>
    <property type="molecule type" value="Genomic_DNA"/>
</dbReference>
<sequence>MKIFNSLLIYVFVCSIISVFCDQSYDAPLPLQAKYQLNKRQGAELPASAEYRQHGKRGSNIVHDEKLPLSLEYDSQGTDINGLGLITILNSILSFAKPIVFFLMNNPLTQTVKKIIKNILSLFEIRLNF</sequence>
<feature type="transmembrane region" description="Helical" evidence="1">
    <location>
        <begin position="83"/>
        <end position="104"/>
    </location>
</feature>
<comment type="caution">
    <text evidence="3">The sequence shown here is derived from an EMBL/GenBank/DDBJ whole genome shotgun (WGS) entry which is preliminary data.</text>
</comment>
<keyword evidence="1" id="KW-1133">Transmembrane helix</keyword>
<evidence type="ECO:0000256" key="1">
    <source>
        <dbReference type="SAM" id="Phobius"/>
    </source>
</evidence>
<gene>
    <name evidence="3" type="ORF">WA026_000416</name>
</gene>
<evidence type="ECO:0000313" key="4">
    <source>
        <dbReference type="Proteomes" id="UP001431783"/>
    </source>
</evidence>
<dbReference type="AlphaFoldDB" id="A0AAW1UXK0"/>
<dbReference type="Proteomes" id="UP001431783">
    <property type="component" value="Unassembled WGS sequence"/>
</dbReference>